<comment type="caution">
    <text evidence="2">The sequence shown here is derived from an EMBL/GenBank/DDBJ whole genome shotgun (WGS) entry which is preliminary data.</text>
</comment>
<evidence type="ECO:0000313" key="7">
    <source>
        <dbReference type="Proteomes" id="UP000239997"/>
    </source>
</evidence>
<evidence type="ECO:0000313" key="6">
    <source>
        <dbReference type="Proteomes" id="UP000028980"/>
    </source>
</evidence>
<dbReference type="EMBL" id="JPJI01000012">
    <property type="protein sequence ID" value="KEZ94409.1"/>
    <property type="molecule type" value="Genomic_DNA"/>
</dbReference>
<dbReference type="Proteomes" id="UP000028531">
    <property type="component" value="Unassembled WGS sequence"/>
</dbReference>
<dbReference type="OrthoDB" id="1144320at2"/>
<accession>A0A081D984</accession>
<dbReference type="RefSeq" id="WP_036579599.1">
    <property type="nucleotide sequence ID" value="NZ_JBDUVK010000138.1"/>
</dbReference>
<reference evidence="2 6" key="1">
    <citation type="journal article" date="2014" name="Genome Announc.">
        <title>Draft Genome Sequences of Marine Flavobacterium Nonlabens Strains NR17, NR24, NR27, NR32, NR33, and Ara13.</title>
        <authorList>
            <person name="Nakanishi M."/>
            <person name="Meirelles P."/>
            <person name="Suzuki R."/>
            <person name="Takatani N."/>
            <person name="Mino S."/>
            <person name="Suda W."/>
            <person name="Oshima K."/>
            <person name="Hattori M."/>
            <person name="Ohkuma M."/>
            <person name="Hosokawa M."/>
            <person name="Miyashita K."/>
            <person name="Thompson F.L."/>
            <person name="Niwa A."/>
            <person name="Sawabe T."/>
            <person name="Sawabe T."/>
        </authorList>
    </citation>
    <scope>NUCLEOTIDE SEQUENCE [LARGE SCALE GENOMIC DNA]</scope>
    <source>
        <strain evidence="2">JCM 19296</strain>
        <strain evidence="6">JCM19296</strain>
    </source>
</reference>
<sequence>MKSIVICIITLVLSLNCVAQSNGATSSAELDINQNIPYVKIGAGYWIPTSKLSYFLNNAPFFELGIVIPDDSYSRSFELGVQLVIPQQENFFLLRDNNEDYEIEATTILNAYLKLNKYIWEKDRNRLELTFGLGMSSIFLDPVTRAGDAVLDYDNINSFLVAPGLSYTFSFKDKSIVQISFDMQYTPFKMERGTTKDLNSFSMLPKIAYRF</sequence>
<keyword evidence="7" id="KW-1185">Reference proteome</keyword>
<gene>
    <name evidence="3" type="ORF">IL45_01975</name>
    <name evidence="2" type="ORF">JCM19296_1072</name>
    <name evidence="4" type="ORF">LY02_02715</name>
</gene>
<reference evidence="3 5" key="2">
    <citation type="submission" date="2014-07" db="EMBL/GenBank/DDBJ databases">
        <title>Draft genome sequence of Nonlabens ulvanivorans, an ulvan degrading bacterium.</title>
        <authorList>
            <person name="Kopel M."/>
            <person name="Helbert W."/>
            <person name="Henrissat B."/>
            <person name="Doniger T."/>
            <person name="Banin E."/>
        </authorList>
    </citation>
    <scope>NUCLEOTIDE SEQUENCE [LARGE SCALE GENOMIC DNA]</scope>
    <source>
        <strain evidence="3 5">PLR</strain>
    </source>
</reference>
<evidence type="ECO:0008006" key="8">
    <source>
        <dbReference type="Google" id="ProtNLM"/>
    </source>
</evidence>
<evidence type="ECO:0000313" key="3">
    <source>
        <dbReference type="EMBL" id="KEZ94409.1"/>
    </source>
</evidence>
<dbReference type="Proteomes" id="UP000028980">
    <property type="component" value="Unassembled WGS sequence"/>
</dbReference>
<dbReference type="EMBL" id="PVNA01000007">
    <property type="protein sequence ID" value="PRX12302.1"/>
    <property type="molecule type" value="Genomic_DNA"/>
</dbReference>
<feature type="signal peptide" evidence="1">
    <location>
        <begin position="1"/>
        <end position="19"/>
    </location>
</feature>
<evidence type="ECO:0000313" key="5">
    <source>
        <dbReference type="Proteomes" id="UP000028531"/>
    </source>
</evidence>
<feature type="chain" id="PRO_5010404519" description="Outer membrane protein beta-barrel domain-containing protein" evidence="1">
    <location>
        <begin position="20"/>
        <end position="211"/>
    </location>
</feature>
<proteinExistence type="predicted"/>
<keyword evidence="1" id="KW-0732">Signal</keyword>
<name>A0A081D984_NONUL</name>
<dbReference type="AlphaFoldDB" id="A0A081D984"/>
<organism evidence="2 6">
    <name type="scientific">Nonlabens ulvanivorans</name>
    <name type="common">Persicivirga ulvanivorans</name>
    <dbReference type="NCBI Taxonomy" id="906888"/>
    <lineage>
        <taxon>Bacteria</taxon>
        <taxon>Pseudomonadati</taxon>
        <taxon>Bacteroidota</taxon>
        <taxon>Flavobacteriia</taxon>
        <taxon>Flavobacteriales</taxon>
        <taxon>Flavobacteriaceae</taxon>
        <taxon>Nonlabens</taxon>
    </lineage>
</organism>
<dbReference type="Proteomes" id="UP000239997">
    <property type="component" value="Unassembled WGS sequence"/>
</dbReference>
<evidence type="ECO:0000313" key="2">
    <source>
        <dbReference type="EMBL" id="GAK75480.1"/>
    </source>
</evidence>
<dbReference type="EMBL" id="BBLG01000002">
    <property type="protein sequence ID" value="GAK75480.1"/>
    <property type="molecule type" value="Genomic_DNA"/>
</dbReference>
<evidence type="ECO:0000313" key="4">
    <source>
        <dbReference type="EMBL" id="PRX12302.1"/>
    </source>
</evidence>
<reference evidence="4 7" key="3">
    <citation type="submission" date="2018-03" db="EMBL/GenBank/DDBJ databases">
        <title>Genomic Encyclopedia of Archaeal and Bacterial Type Strains, Phase II (KMG-II): from individual species to whole genera.</title>
        <authorList>
            <person name="Goeker M."/>
        </authorList>
    </citation>
    <scope>NUCLEOTIDE SEQUENCE [LARGE SCALE GENOMIC DNA]</scope>
    <source>
        <strain evidence="4 7">DSM 22727</strain>
    </source>
</reference>
<protein>
    <recommendedName>
        <fullName evidence="8">Outer membrane protein beta-barrel domain-containing protein</fullName>
    </recommendedName>
</protein>
<evidence type="ECO:0000256" key="1">
    <source>
        <dbReference type="SAM" id="SignalP"/>
    </source>
</evidence>